<dbReference type="EMBL" id="JAQQXR010000002">
    <property type="protein sequence ID" value="MDC8757301.1"/>
    <property type="molecule type" value="Genomic_DNA"/>
</dbReference>
<dbReference type="RefSeq" id="WP_273669981.1">
    <property type="nucleotide sequence ID" value="NZ_JAQQXR010000002.1"/>
</dbReference>
<comment type="caution">
    <text evidence="1">The sequence shown here is derived from an EMBL/GenBank/DDBJ whole genome shotgun (WGS) entry which is preliminary data.</text>
</comment>
<accession>A0ABT5JZ28</accession>
<keyword evidence="2" id="KW-1185">Reference proteome</keyword>
<organism evidence="1 2">
    <name type="scientific">Janthinobacterium fluminis</name>
    <dbReference type="NCBI Taxonomy" id="2987524"/>
    <lineage>
        <taxon>Bacteria</taxon>
        <taxon>Pseudomonadati</taxon>
        <taxon>Pseudomonadota</taxon>
        <taxon>Betaproteobacteria</taxon>
        <taxon>Burkholderiales</taxon>
        <taxon>Oxalobacteraceae</taxon>
        <taxon>Janthinobacterium</taxon>
    </lineage>
</organism>
<gene>
    <name evidence="1" type="ORF">OIK44_06840</name>
</gene>
<name>A0ABT5JZ28_9BURK</name>
<reference evidence="1 2" key="1">
    <citation type="submission" date="2022-10" db="EMBL/GenBank/DDBJ databases">
        <title>Janthinobacterium sp. hw3 Genome sequencing.</title>
        <authorList>
            <person name="Park S."/>
        </authorList>
    </citation>
    <scope>NUCLEOTIDE SEQUENCE [LARGE SCALE GENOMIC DNA]</scope>
    <source>
        <strain evidence="2">hw3</strain>
    </source>
</reference>
<proteinExistence type="predicted"/>
<evidence type="ECO:0000313" key="1">
    <source>
        <dbReference type="EMBL" id="MDC8757301.1"/>
    </source>
</evidence>
<protein>
    <submittedName>
        <fullName evidence="1">Uncharacterized protein</fullName>
    </submittedName>
</protein>
<evidence type="ECO:0000313" key="2">
    <source>
        <dbReference type="Proteomes" id="UP001221208"/>
    </source>
</evidence>
<sequence length="142" mass="16508">MLPFFVESNIPSVRLFELSDGRFQLLEVAEIAPFLPGYGYLLVERRLAEFLVEHDVERIVCEDAVLFDRTSGKEFRTHVQVRVRQYFKSEQINDLDIAGLRLLTMNDEYYFISPELKNLLEQAPFEYLSFREGLSGFAGTDT</sequence>
<dbReference type="Proteomes" id="UP001221208">
    <property type="component" value="Unassembled WGS sequence"/>
</dbReference>